<dbReference type="AlphaFoldDB" id="A0A7M7JUM9"/>
<reference evidence="15" key="1">
    <citation type="submission" date="2021-01" db="UniProtKB">
        <authorList>
            <consortium name="EnsemblMetazoa"/>
        </authorList>
    </citation>
    <scope>IDENTIFICATION</scope>
</reference>
<dbReference type="PROSITE" id="PS51410">
    <property type="entry name" value="BH4_AAA_HYDROXYL_2"/>
    <property type="match status" value="1"/>
</dbReference>
<keyword evidence="16" id="KW-1185">Reference proteome</keyword>
<dbReference type="GO" id="GO:0043005">
    <property type="term" value="C:neuron projection"/>
    <property type="evidence" value="ECO:0007669"/>
    <property type="project" value="TreeGrafter"/>
</dbReference>
<feature type="binding site" evidence="10">
    <location>
        <position position="363"/>
    </location>
    <ligand>
        <name>L-tryptophan</name>
        <dbReference type="ChEBI" id="CHEBI:57912"/>
    </ligand>
</feature>
<feature type="binding site" evidence="10">
    <location>
        <position position="355"/>
    </location>
    <ligand>
        <name>L-tryptophan</name>
        <dbReference type="ChEBI" id="CHEBI:57912"/>
    </ligand>
</feature>
<dbReference type="GO" id="GO:0005506">
    <property type="term" value="F:iron ion binding"/>
    <property type="evidence" value="ECO:0007669"/>
    <property type="project" value="InterPro"/>
</dbReference>
<evidence type="ECO:0000259" key="14">
    <source>
        <dbReference type="PROSITE" id="PS51671"/>
    </source>
</evidence>
<feature type="binding site" evidence="10">
    <location>
        <position position="434"/>
    </location>
    <ligand>
        <name>L-tryptophan</name>
        <dbReference type="ChEBI" id="CHEBI:57912"/>
    </ligand>
</feature>
<feature type="domain" description="Biopterin-dependent aromatic amino acid hydroxylase family profile" evidence="13">
    <location>
        <begin position="191"/>
        <end position="537"/>
    </location>
</feature>
<feature type="binding site" evidence="10">
    <location>
        <position position="464"/>
    </location>
    <ligand>
        <name>L-tryptophan</name>
        <dbReference type="ChEBI" id="CHEBI:57912"/>
    </ligand>
</feature>
<dbReference type="Pfam" id="PF00351">
    <property type="entry name" value="Biopterin_H"/>
    <property type="match status" value="1"/>
</dbReference>
<comment type="cofactor">
    <cofactor evidence="1 11">
        <name>Fe(2+)</name>
        <dbReference type="ChEBI" id="CHEBI:29033"/>
    </cofactor>
</comment>
<protein>
    <recommendedName>
        <fullName evidence="7">Tryptophan 5-hydroxylase 2</fullName>
    </recommendedName>
    <alternativeName>
        <fullName evidence="8">Tryptophan 5-monooxygenase 2</fullName>
    </alternativeName>
</protein>
<dbReference type="SUPFAM" id="SSF56534">
    <property type="entry name" value="Aromatic aminoacid monoxygenases, catalytic and oligomerization domains"/>
    <property type="match status" value="1"/>
</dbReference>
<evidence type="ECO:0000256" key="3">
    <source>
        <dbReference type="ARBA" id="ARBA00022723"/>
    </source>
</evidence>
<dbReference type="FunFam" id="1.10.800.10:FF:000004">
    <property type="entry name" value="Tyrosine 3-monooxygenase"/>
    <property type="match status" value="1"/>
</dbReference>
<dbReference type="OMA" id="DMPWFPR"/>
<dbReference type="SUPFAM" id="SSF55021">
    <property type="entry name" value="ACT-like"/>
    <property type="match status" value="1"/>
</dbReference>
<keyword evidence="3 11" id="KW-0479">Metal-binding</keyword>
<feature type="binding site" evidence="11">
    <location>
        <position position="415"/>
    </location>
    <ligand>
        <name>Fe cation</name>
        <dbReference type="ChEBI" id="CHEBI:24875"/>
    </ligand>
</feature>
<dbReference type="InParanoid" id="A0A7M7JUM9"/>
<evidence type="ECO:0000256" key="10">
    <source>
        <dbReference type="PIRSR" id="PIRSR601273-1"/>
    </source>
</evidence>
<organism evidence="15 16">
    <name type="scientific">Varroa destructor</name>
    <name type="common">Honeybee mite</name>
    <dbReference type="NCBI Taxonomy" id="109461"/>
    <lineage>
        <taxon>Eukaryota</taxon>
        <taxon>Metazoa</taxon>
        <taxon>Ecdysozoa</taxon>
        <taxon>Arthropoda</taxon>
        <taxon>Chelicerata</taxon>
        <taxon>Arachnida</taxon>
        <taxon>Acari</taxon>
        <taxon>Parasitiformes</taxon>
        <taxon>Mesostigmata</taxon>
        <taxon>Gamasina</taxon>
        <taxon>Dermanyssoidea</taxon>
        <taxon>Varroidae</taxon>
        <taxon>Varroa</taxon>
    </lineage>
</organism>
<keyword evidence="5 11" id="KW-0408">Iron</keyword>
<evidence type="ECO:0000256" key="8">
    <source>
        <dbReference type="ARBA" id="ARBA00042662"/>
    </source>
</evidence>
<keyword evidence="6" id="KW-0503">Monooxygenase</keyword>
<dbReference type="PROSITE" id="PS00367">
    <property type="entry name" value="BH4_AAA_HYDROXYL_1"/>
    <property type="match status" value="1"/>
</dbReference>
<dbReference type="PANTHER" id="PTHR11473:SF16">
    <property type="entry name" value="TRYPTOPHAN 5-HYDROXYLASE 2"/>
    <property type="match status" value="1"/>
</dbReference>
<dbReference type="Proteomes" id="UP000594260">
    <property type="component" value="Unplaced"/>
</dbReference>
<dbReference type="InterPro" id="IPR018301">
    <property type="entry name" value="ArAA_hydroxylase_Fe/CU_BS"/>
</dbReference>
<dbReference type="InterPro" id="IPR019774">
    <property type="entry name" value="Aromatic-AA_hydroxylase_C"/>
</dbReference>
<comment type="similarity">
    <text evidence="2">Belongs to the biopterin-dependent aromatic amino acid hydroxylase family.</text>
</comment>
<evidence type="ECO:0000256" key="9">
    <source>
        <dbReference type="ARBA" id="ARBA00062416"/>
    </source>
</evidence>
<dbReference type="RefSeq" id="XP_022657150.1">
    <property type="nucleotide sequence ID" value="XM_022801415.1"/>
</dbReference>
<keyword evidence="4" id="KW-0560">Oxidoreductase</keyword>
<evidence type="ECO:0000256" key="5">
    <source>
        <dbReference type="ARBA" id="ARBA00023004"/>
    </source>
</evidence>
<dbReference type="InterPro" id="IPR045865">
    <property type="entry name" value="ACT-like_dom_sf"/>
</dbReference>
<evidence type="ECO:0000313" key="16">
    <source>
        <dbReference type="Proteomes" id="UP000594260"/>
    </source>
</evidence>
<proteinExistence type="inferred from homology"/>
<feature type="binding site" evidence="11">
    <location>
        <position position="375"/>
    </location>
    <ligand>
        <name>Fe cation</name>
        <dbReference type="ChEBI" id="CHEBI:24875"/>
    </ligand>
</feature>
<sequence>MLAGLSITAKLNVLSSVPRIAVRLSIKRLNVLPPRNEVSSDFNVSPIIMYDAVLWQSTSGSADDESTVGVPAGRCDFANFVGDSASKPSSKAVVFSLRNQVGGLVRALRVFKEKNVHVHHIESRKSKRNPSQYEIFVSVDCDSDTMSQLVHGLEHEVDCVDLKQFHENDAIFDNNDATNSPMSPPLDEEDLSAEASHELFEGMPWFPRKISDLDRTANRVLMYGRELDADHPGFKDQVYRKRRLYYCDLAMSYRSGHPISRVEYTDEEKNTWRCIFKKLSTLYQTHACREFLDNFNLLRKYKWYREDDIPQLEDVSNFLKERTGFTLRPVAGYLSARDFLSGLAFRVFHCTQYIRHSSDPFYTPEPDCCHELLGHCPMLADAAFAQFSQELGLASLGASDAEVDKLATCYFFTVEFGLCQQNGEMKIYGAGLLSSASELEHVLTSNANILPFDPNVTCEAEPQITTFQKMYFYTDSFNEAKQQMREFAKTIKRPFGLRYNPYTQSVEVLSNTQRIAGLVSELRGDLCIVTNALSRLRSAKKRQKNSGGNNNKSKNVVRGRAAESESDEAATERNHVENANLG</sequence>
<comment type="subunit">
    <text evidence="9">Interacts with DNAJC12.</text>
</comment>
<evidence type="ECO:0000256" key="4">
    <source>
        <dbReference type="ARBA" id="ARBA00023002"/>
    </source>
</evidence>
<dbReference type="GO" id="GO:0048066">
    <property type="term" value="P:developmental pigmentation"/>
    <property type="evidence" value="ECO:0007669"/>
    <property type="project" value="UniProtKB-ARBA"/>
</dbReference>
<evidence type="ECO:0000256" key="1">
    <source>
        <dbReference type="ARBA" id="ARBA00001954"/>
    </source>
</evidence>
<name>A0A7M7JUM9_VARDE</name>
<feature type="binding site" evidence="11">
    <location>
        <position position="370"/>
    </location>
    <ligand>
        <name>Fe cation</name>
        <dbReference type="ChEBI" id="CHEBI:24875"/>
    </ligand>
</feature>
<feature type="region of interest" description="Disordered" evidence="12">
    <location>
        <begin position="538"/>
        <end position="582"/>
    </location>
</feature>
<dbReference type="PROSITE" id="PS51671">
    <property type="entry name" value="ACT"/>
    <property type="match status" value="1"/>
</dbReference>
<dbReference type="GeneID" id="111248677"/>
<dbReference type="PANTHER" id="PTHR11473">
    <property type="entry name" value="AROMATIC AMINO ACID HYDROXYLASE"/>
    <property type="match status" value="1"/>
</dbReference>
<evidence type="ECO:0000256" key="2">
    <source>
        <dbReference type="ARBA" id="ARBA00009712"/>
    </source>
</evidence>
<dbReference type="InterPro" id="IPR036329">
    <property type="entry name" value="Aro-AA_hydroxylase_C_sf"/>
</dbReference>
<dbReference type="InterPro" id="IPR002912">
    <property type="entry name" value="ACT_dom"/>
</dbReference>
<evidence type="ECO:0000313" key="15">
    <source>
        <dbReference type="EnsemblMetazoa" id="XP_022657150"/>
    </source>
</evidence>
<dbReference type="EnsemblMetazoa" id="XM_022801415">
    <property type="protein sequence ID" value="XP_022657150"/>
    <property type="gene ID" value="LOC111248677"/>
</dbReference>
<dbReference type="GO" id="GO:0009072">
    <property type="term" value="P:aromatic amino acid metabolic process"/>
    <property type="evidence" value="ECO:0007669"/>
    <property type="project" value="InterPro"/>
</dbReference>
<evidence type="ECO:0000256" key="11">
    <source>
        <dbReference type="PIRSR" id="PIRSR601273-2"/>
    </source>
</evidence>
<dbReference type="GO" id="GO:0004510">
    <property type="term" value="F:tryptophan 5-monooxygenase activity"/>
    <property type="evidence" value="ECO:0007669"/>
    <property type="project" value="TreeGrafter"/>
</dbReference>
<evidence type="ECO:0000256" key="7">
    <source>
        <dbReference type="ARBA" id="ARBA00040889"/>
    </source>
</evidence>
<evidence type="ECO:0000256" key="12">
    <source>
        <dbReference type="SAM" id="MobiDB-lite"/>
    </source>
</evidence>
<dbReference type="OrthoDB" id="983542at2759"/>
<dbReference type="InterPro" id="IPR036951">
    <property type="entry name" value="ArAA_hydroxylase_sf"/>
</dbReference>
<accession>A0A7M7JUM9</accession>
<dbReference type="PRINTS" id="PR00372">
    <property type="entry name" value="FYWHYDRXLASE"/>
</dbReference>
<dbReference type="FunCoup" id="A0A7M7JUM9">
    <property type="interactions" value="63"/>
</dbReference>
<feature type="domain" description="ACT" evidence="14">
    <location>
        <begin position="92"/>
        <end position="168"/>
    </location>
</feature>
<dbReference type="GO" id="GO:0042416">
    <property type="term" value="P:dopamine biosynthetic process"/>
    <property type="evidence" value="ECO:0007669"/>
    <property type="project" value="UniProtKB-ARBA"/>
</dbReference>
<feature type="compositionally biased region" description="Low complexity" evidence="12">
    <location>
        <begin position="545"/>
        <end position="559"/>
    </location>
</feature>
<evidence type="ECO:0000256" key="6">
    <source>
        <dbReference type="ARBA" id="ARBA00023033"/>
    </source>
</evidence>
<dbReference type="Gene3D" id="1.10.800.10">
    <property type="entry name" value="Aromatic amino acid hydroxylase"/>
    <property type="match status" value="1"/>
</dbReference>
<dbReference type="InterPro" id="IPR001273">
    <property type="entry name" value="ArAA_hydroxylase"/>
</dbReference>
<evidence type="ECO:0000259" key="13">
    <source>
        <dbReference type="PROSITE" id="PS51410"/>
    </source>
</evidence>
<feature type="binding site" evidence="10">
    <location>
        <position position="333"/>
    </location>
    <ligand>
        <name>L-tryptophan</name>
        <dbReference type="ChEBI" id="CHEBI:57912"/>
    </ligand>
</feature>